<accession>A0AAJ0MWI1</accession>
<dbReference type="GeneID" id="87877285"/>
<proteinExistence type="predicted"/>
<dbReference type="RefSeq" id="XP_062698028.1">
    <property type="nucleotide sequence ID" value="XM_062839663.1"/>
</dbReference>
<organism evidence="2 3">
    <name type="scientific">Neurospora hispaniola</name>
    <dbReference type="NCBI Taxonomy" id="588809"/>
    <lineage>
        <taxon>Eukaryota</taxon>
        <taxon>Fungi</taxon>
        <taxon>Dikarya</taxon>
        <taxon>Ascomycota</taxon>
        <taxon>Pezizomycotina</taxon>
        <taxon>Sordariomycetes</taxon>
        <taxon>Sordariomycetidae</taxon>
        <taxon>Sordariales</taxon>
        <taxon>Sordariaceae</taxon>
        <taxon>Neurospora</taxon>
    </lineage>
</organism>
<comment type="caution">
    <text evidence="2">The sequence shown here is derived from an EMBL/GenBank/DDBJ whole genome shotgun (WGS) entry which is preliminary data.</text>
</comment>
<keyword evidence="3" id="KW-1185">Reference proteome</keyword>
<feature type="region of interest" description="Disordered" evidence="1">
    <location>
        <begin position="200"/>
        <end position="223"/>
    </location>
</feature>
<evidence type="ECO:0000313" key="2">
    <source>
        <dbReference type="EMBL" id="KAK3500395.1"/>
    </source>
</evidence>
<dbReference type="EMBL" id="JAULSX010000001">
    <property type="protein sequence ID" value="KAK3500395.1"/>
    <property type="molecule type" value="Genomic_DNA"/>
</dbReference>
<sequence length="223" mass="24143">MSDPKPIDAQPACPSAVNQNDVTVAASGWNENLESTIAQCREYEEITGDVWATYYLHWCEQEKAKGPPTSGEEALSFLKSLYHIRRAMTMYGQPDNLNVGDANKPGTTTTGVPPKTFSLSWGDGSPITIDIHTQPTATIKIVTNDHALVTVSTRLGNGNKMDLKIHDSSTIEFEAAGGTVTRCTKEVRGSMTITVKSSGTVTWNQTPSPAVRDDENDQGVDEP</sequence>
<protein>
    <submittedName>
        <fullName evidence="2">Uncharacterized protein</fullName>
    </submittedName>
</protein>
<dbReference type="Proteomes" id="UP001285908">
    <property type="component" value="Unassembled WGS sequence"/>
</dbReference>
<dbReference type="AlphaFoldDB" id="A0AAJ0MWI1"/>
<gene>
    <name evidence="2" type="ORF">B0T23DRAFT_417701</name>
</gene>
<evidence type="ECO:0000313" key="3">
    <source>
        <dbReference type="Proteomes" id="UP001285908"/>
    </source>
</evidence>
<feature type="compositionally biased region" description="Acidic residues" evidence="1">
    <location>
        <begin position="214"/>
        <end position="223"/>
    </location>
</feature>
<reference evidence="2 3" key="1">
    <citation type="journal article" date="2023" name="Mol. Phylogenet. Evol.">
        <title>Genome-scale phylogeny and comparative genomics of the fungal order Sordariales.</title>
        <authorList>
            <person name="Hensen N."/>
            <person name="Bonometti L."/>
            <person name="Westerberg I."/>
            <person name="Brannstrom I.O."/>
            <person name="Guillou S."/>
            <person name="Cros-Aarteil S."/>
            <person name="Calhoun S."/>
            <person name="Haridas S."/>
            <person name="Kuo A."/>
            <person name="Mondo S."/>
            <person name="Pangilinan J."/>
            <person name="Riley R."/>
            <person name="LaButti K."/>
            <person name="Andreopoulos B."/>
            <person name="Lipzen A."/>
            <person name="Chen C."/>
            <person name="Yan M."/>
            <person name="Daum C."/>
            <person name="Ng V."/>
            <person name="Clum A."/>
            <person name="Steindorff A."/>
            <person name="Ohm R.A."/>
            <person name="Martin F."/>
            <person name="Silar P."/>
            <person name="Natvig D.O."/>
            <person name="Lalanne C."/>
            <person name="Gautier V."/>
            <person name="Ament-Velasquez S.L."/>
            <person name="Kruys A."/>
            <person name="Hutchinson M.I."/>
            <person name="Powell A.J."/>
            <person name="Barry K."/>
            <person name="Miller A.N."/>
            <person name="Grigoriev I.V."/>
            <person name="Debuchy R."/>
            <person name="Gladieux P."/>
            <person name="Hiltunen Thoren M."/>
            <person name="Johannesson H."/>
        </authorList>
    </citation>
    <scope>NUCLEOTIDE SEQUENCE [LARGE SCALE GENOMIC DNA]</scope>
    <source>
        <strain evidence="2 3">FGSC 10403</strain>
    </source>
</reference>
<evidence type="ECO:0000256" key="1">
    <source>
        <dbReference type="SAM" id="MobiDB-lite"/>
    </source>
</evidence>
<name>A0AAJ0MWI1_9PEZI</name>